<keyword evidence="6 8" id="KW-1133">Transmembrane helix</keyword>
<keyword evidence="4" id="KW-1003">Cell membrane</keyword>
<evidence type="ECO:0000256" key="2">
    <source>
        <dbReference type="ARBA" id="ARBA00008566"/>
    </source>
</evidence>
<dbReference type="InterPro" id="IPR004695">
    <property type="entry name" value="SLAC1/Mae1/Ssu1/TehA"/>
</dbReference>
<dbReference type="PANTHER" id="PTHR31686:SF1">
    <property type="entry name" value="SULFITE EFFLUX PUMP SSU1"/>
    <property type="match status" value="1"/>
</dbReference>
<dbReference type="PANTHER" id="PTHR31686">
    <property type="match status" value="1"/>
</dbReference>
<feature type="transmembrane region" description="Helical" evidence="8">
    <location>
        <begin position="53"/>
        <end position="73"/>
    </location>
</feature>
<keyword evidence="5 8" id="KW-0812">Transmembrane</keyword>
<dbReference type="EMBL" id="BMMT01000001">
    <property type="protein sequence ID" value="GGI71835.1"/>
    <property type="molecule type" value="Genomic_DNA"/>
</dbReference>
<accession>A0A917N6U2</accession>
<keyword evidence="3" id="KW-0813">Transport</keyword>
<evidence type="ECO:0000256" key="5">
    <source>
        <dbReference type="ARBA" id="ARBA00022692"/>
    </source>
</evidence>
<keyword evidence="7 8" id="KW-0472">Membrane</keyword>
<feature type="transmembrane region" description="Helical" evidence="8">
    <location>
        <begin position="286"/>
        <end position="304"/>
    </location>
</feature>
<feature type="transmembrane region" description="Helical" evidence="8">
    <location>
        <begin position="250"/>
        <end position="274"/>
    </location>
</feature>
<comment type="similarity">
    <text evidence="2">Belongs to the tellurite-resistance/dicarboxylate transporter (TDT) family.</text>
</comment>
<evidence type="ECO:0000256" key="7">
    <source>
        <dbReference type="ARBA" id="ARBA00023136"/>
    </source>
</evidence>
<gene>
    <name evidence="9" type="ORF">GCM10011581_06010</name>
</gene>
<feature type="transmembrane region" description="Helical" evidence="8">
    <location>
        <begin position="113"/>
        <end position="132"/>
    </location>
</feature>
<dbReference type="GO" id="GO:0005886">
    <property type="term" value="C:plasma membrane"/>
    <property type="evidence" value="ECO:0007669"/>
    <property type="project" value="UniProtKB-SubCell"/>
</dbReference>
<feature type="transmembrane region" description="Helical" evidence="8">
    <location>
        <begin position="324"/>
        <end position="346"/>
    </location>
</feature>
<reference evidence="9 10" key="1">
    <citation type="journal article" date="2014" name="Int. J. Syst. Evol. Microbiol.">
        <title>Complete genome sequence of Corynebacterium casei LMG S-19264T (=DSM 44701T), isolated from a smear-ripened cheese.</title>
        <authorList>
            <consortium name="US DOE Joint Genome Institute (JGI-PGF)"/>
            <person name="Walter F."/>
            <person name="Albersmeier A."/>
            <person name="Kalinowski J."/>
            <person name="Ruckert C."/>
        </authorList>
    </citation>
    <scope>NUCLEOTIDE SEQUENCE [LARGE SCALE GENOMIC DNA]</scope>
    <source>
        <strain evidence="9 10">CGMCC 4.7206</strain>
    </source>
</reference>
<organism evidence="9 10">
    <name type="scientific">Saccharopolyspora thermophila</name>
    <dbReference type="NCBI Taxonomy" id="89367"/>
    <lineage>
        <taxon>Bacteria</taxon>
        <taxon>Bacillati</taxon>
        <taxon>Actinomycetota</taxon>
        <taxon>Actinomycetes</taxon>
        <taxon>Pseudonocardiales</taxon>
        <taxon>Pseudonocardiaceae</taxon>
        <taxon>Saccharopolyspora</taxon>
    </lineage>
</organism>
<evidence type="ECO:0000313" key="10">
    <source>
        <dbReference type="Proteomes" id="UP000597989"/>
    </source>
</evidence>
<evidence type="ECO:0000256" key="1">
    <source>
        <dbReference type="ARBA" id="ARBA00004651"/>
    </source>
</evidence>
<comment type="caution">
    <text evidence="9">The sequence shown here is derived from an EMBL/GenBank/DDBJ whole genome shotgun (WGS) entry which is preliminary data.</text>
</comment>
<dbReference type="InterPro" id="IPR038665">
    <property type="entry name" value="Voltage-dep_anion_channel_sf"/>
</dbReference>
<dbReference type="CDD" id="cd09319">
    <property type="entry name" value="TDT_like_1"/>
    <property type="match status" value="1"/>
</dbReference>
<feature type="transmembrane region" description="Helical" evidence="8">
    <location>
        <begin position="219"/>
        <end position="238"/>
    </location>
</feature>
<proteinExistence type="inferred from homology"/>
<feature type="transmembrane region" description="Helical" evidence="8">
    <location>
        <begin position="21"/>
        <end position="41"/>
    </location>
</feature>
<dbReference type="GO" id="GO:0000319">
    <property type="term" value="F:sulfite transmembrane transporter activity"/>
    <property type="evidence" value="ECO:0007669"/>
    <property type="project" value="TreeGrafter"/>
</dbReference>
<dbReference type="AlphaFoldDB" id="A0A917N6U2"/>
<dbReference type="Proteomes" id="UP000597989">
    <property type="component" value="Unassembled WGS sequence"/>
</dbReference>
<dbReference type="InterPro" id="IPR051629">
    <property type="entry name" value="Sulfite_efflux_TDT"/>
</dbReference>
<dbReference type="Pfam" id="PF03595">
    <property type="entry name" value="SLAC1"/>
    <property type="match status" value="1"/>
</dbReference>
<evidence type="ECO:0000256" key="4">
    <source>
        <dbReference type="ARBA" id="ARBA00022475"/>
    </source>
</evidence>
<comment type="subcellular location">
    <subcellularLocation>
        <location evidence="1">Cell membrane</location>
        <topology evidence="1">Multi-pass membrane protein</topology>
    </subcellularLocation>
</comment>
<sequence length="358" mass="38492">MGRWVLPDYRVGRARWWRVLRGLNPGVFAFVMATGIVSIGLDGAGVPVASDALLLVGLAGYVVLVVVSGWRLLRWPRQVVADVVSARGFTFLTFVAASDVLAARLALDGWWRSATAFLIVGVLAYLVLGYGVPLRMIAEPRRHPTLDQVNGTWFMWVVGTQSVAVAAATLAPSGPTTVLAVVGLVCWATGLVLYLLLAGLGLARLLVRPVDASELVPPYWIFMGAAAITVLAGTRLVTLPDATQLLSRDLFTGTSVVLWSFCSWLIPLLVALGVWRHIGRREPLRYDTALWSIVFPVGMYGVASDQLGRVTGAPWLVALGGRDVWVALAVWIIVFAAMLVAGHRWLRGDGGGRGDATS</sequence>
<name>A0A917N6U2_9PSEU</name>
<evidence type="ECO:0000313" key="9">
    <source>
        <dbReference type="EMBL" id="GGI71835.1"/>
    </source>
</evidence>
<dbReference type="Gene3D" id="1.50.10.150">
    <property type="entry name" value="Voltage-dependent anion channel"/>
    <property type="match status" value="1"/>
</dbReference>
<evidence type="ECO:0000256" key="6">
    <source>
        <dbReference type="ARBA" id="ARBA00022989"/>
    </source>
</evidence>
<protein>
    <submittedName>
        <fullName evidence="9">Tellurite resistance protein permease</fullName>
    </submittedName>
</protein>
<feature type="transmembrane region" description="Helical" evidence="8">
    <location>
        <begin position="85"/>
        <end position="107"/>
    </location>
</feature>
<feature type="transmembrane region" description="Helical" evidence="8">
    <location>
        <begin position="178"/>
        <end position="207"/>
    </location>
</feature>
<evidence type="ECO:0000256" key="3">
    <source>
        <dbReference type="ARBA" id="ARBA00022448"/>
    </source>
</evidence>
<evidence type="ECO:0000256" key="8">
    <source>
        <dbReference type="SAM" id="Phobius"/>
    </source>
</evidence>
<feature type="transmembrane region" description="Helical" evidence="8">
    <location>
        <begin position="153"/>
        <end position="172"/>
    </location>
</feature>